<dbReference type="SMART" id="SM00387">
    <property type="entry name" value="HATPase_c"/>
    <property type="match status" value="2"/>
</dbReference>
<dbReference type="PROSITE" id="PS50113">
    <property type="entry name" value="PAC"/>
    <property type="match status" value="1"/>
</dbReference>
<keyword evidence="8" id="KW-0902">Two-component regulatory system</keyword>
<dbReference type="Gene3D" id="1.10.287.130">
    <property type="match status" value="2"/>
</dbReference>
<feature type="domain" description="Histidine kinase" evidence="11">
    <location>
        <begin position="356"/>
        <end position="574"/>
    </location>
</feature>
<evidence type="ECO:0000256" key="9">
    <source>
        <dbReference type="PROSITE-ProRule" id="PRU00169"/>
    </source>
</evidence>
<dbReference type="Pfam" id="PF00512">
    <property type="entry name" value="HisKA"/>
    <property type="match status" value="2"/>
</dbReference>
<dbReference type="FunFam" id="3.30.565.10:FF:000037">
    <property type="entry name" value="Hybrid sensor histidine kinase/response regulator"/>
    <property type="match status" value="1"/>
</dbReference>
<dbReference type="CDD" id="cd00082">
    <property type="entry name" value="HisKA"/>
    <property type="match status" value="2"/>
</dbReference>
<evidence type="ECO:0000259" key="11">
    <source>
        <dbReference type="PROSITE" id="PS50109"/>
    </source>
</evidence>
<dbReference type="PANTHER" id="PTHR43547:SF2">
    <property type="entry name" value="HYBRID SIGNAL TRANSDUCTION HISTIDINE KINASE C"/>
    <property type="match status" value="1"/>
</dbReference>
<dbReference type="SMART" id="SM00448">
    <property type="entry name" value="REC"/>
    <property type="match status" value="1"/>
</dbReference>
<dbReference type="InterPro" id="IPR013656">
    <property type="entry name" value="PAS_4"/>
</dbReference>
<accession>A0A1S2VKB0</accession>
<feature type="domain" description="PAC" evidence="13">
    <location>
        <begin position="834"/>
        <end position="887"/>
    </location>
</feature>
<proteinExistence type="predicted"/>
<dbReference type="InterPro" id="IPR001789">
    <property type="entry name" value="Sig_transdc_resp-reg_receiver"/>
</dbReference>
<dbReference type="CDD" id="cd00130">
    <property type="entry name" value="PAS"/>
    <property type="match status" value="1"/>
</dbReference>
<dbReference type="InterPro" id="IPR004358">
    <property type="entry name" value="Sig_transdc_His_kin-like_C"/>
</dbReference>
<dbReference type="InterPro" id="IPR003661">
    <property type="entry name" value="HisK_dim/P_dom"/>
</dbReference>
<dbReference type="InterPro" id="IPR005467">
    <property type="entry name" value="His_kinase_dom"/>
</dbReference>
<dbReference type="InterPro" id="IPR000014">
    <property type="entry name" value="PAS"/>
</dbReference>
<organism evidence="14 15">
    <name type="scientific">Arsenicibacter rosenii</name>
    <dbReference type="NCBI Taxonomy" id="1750698"/>
    <lineage>
        <taxon>Bacteria</taxon>
        <taxon>Pseudomonadati</taxon>
        <taxon>Bacteroidota</taxon>
        <taxon>Cytophagia</taxon>
        <taxon>Cytophagales</taxon>
        <taxon>Spirosomataceae</taxon>
        <taxon>Arsenicibacter</taxon>
    </lineage>
</organism>
<keyword evidence="3 9" id="KW-0597">Phosphoprotein</keyword>
<evidence type="ECO:0000259" key="13">
    <source>
        <dbReference type="PROSITE" id="PS50113"/>
    </source>
</evidence>
<gene>
    <name evidence="14" type="ORF">BLX24_09315</name>
</gene>
<dbReference type="PRINTS" id="PR00344">
    <property type="entry name" value="BCTRLSENSOR"/>
</dbReference>
<evidence type="ECO:0000259" key="12">
    <source>
        <dbReference type="PROSITE" id="PS50110"/>
    </source>
</evidence>
<evidence type="ECO:0000313" key="15">
    <source>
        <dbReference type="Proteomes" id="UP000181790"/>
    </source>
</evidence>
<dbReference type="SMART" id="SM00091">
    <property type="entry name" value="PAS"/>
    <property type="match status" value="3"/>
</dbReference>
<feature type="modified residue" description="4-aspartylphosphate" evidence="9">
    <location>
        <position position="681"/>
    </location>
</feature>
<keyword evidence="6" id="KW-0418">Kinase</keyword>
<dbReference type="SUPFAM" id="SSF47384">
    <property type="entry name" value="Homodimeric domain of signal transducing histidine kinase"/>
    <property type="match status" value="2"/>
</dbReference>
<dbReference type="InterPro" id="IPR036890">
    <property type="entry name" value="HATPase_C_sf"/>
</dbReference>
<dbReference type="Gene3D" id="3.30.450.20">
    <property type="entry name" value="PAS domain"/>
    <property type="match status" value="3"/>
</dbReference>
<feature type="coiled-coil region" evidence="10">
    <location>
        <begin position="882"/>
        <end position="909"/>
    </location>
</feature>
<dbReference type="EC" id="2.7.13.3" evidence="2"/>
<dbReference type="SUPFAM" id="SSF55874">
    <property type="entry name" value="ATPase domain of HSP90 chaperone/DNA topoisomerase II/histidine kinase"/>
    <property type="match status" value="2"/>
</dbReference>
<dbReference type="SMART" id="SM00388">
    <property type="entry name" value="HisKA"/>
    <property type="match status" value="2"/>
</dbReference>
<dbReference type="GO" id="GO:0005524">
    <property type="term" value="F:ATP binding"/>
    <property type="evidence" value="ECO:0007669"/>
    <property type="project" value="UniProtKB-KW"/>
</dbReference>
<name>A0A1S2VKB0_9BACT</name>
<dbReference type="PROSITE" id="PS50109">
    <property type="entry name" value="HIS_KIN"/>
    <property type="match status" value="2"/>
</dbReference>
<dbReference type="AlphaFoldDB" id="A0A1S2VKB0"/>
<dbReference type="CDD" id="cd17574">
    <property type="entry name" value="REC_OmpR"/>
    <property type="match status" value="1"/>
</dbReference>
<dbReference type="EMBL" id="MORL01000004">
    <property type="protein sequence ID" value="OIN59184.1"/>
    <property type="molecule type" value="Genomic_DNA"/>
</dbReference>
<evidence type="ECO:0000256" key="10">
    <source>
        <dbReference type="SAM" id="Coils"/>
    </source>
</evidence>
<dbReference type="Proteomes" id="UP000181790">
    <property type="component" value="Unassembled WGS sequence"/>
</dbReference>
<evidence type="ECO:0000256" key="4">
    <source>
        <dbReference type="ARBA" id="ARBA00022679"/>
    </source>
</evidence>
<keyword evidence="5" id="KW-0547">Nucleotide-binding</keyword>
<comment type="caution">
    <text evidence="14">The sequence shown here is derived from an EMBL/GenBank/DDBJ whole genome shotgun (WGS) entry which is preliminary data.</text>
</comment>
<dbReference type="Gene3D" id="3.30.565.10">
    <property type="entry name" value="Histidine kinase-like ATPase, C-terminal domain"/>
    <property type="match status" value="2"/>
</dbReference>
<evidence type="ECO:0000256" key="5">
    <source>
        <dbReference type="ARBA" id="ARBA00022741"/>
    </source>
</evidence>
<keyword evidence="15" id="KW-1185">Reference proteome</keyword>
<dbReference type="RefSeq" id="WP_071502868.1">
    <property type="nucleotide sequence ID" value="NZ_MORL01000004.1"/>
</dbReference>
<dbReference type="SUPFAM" id="SSF52172">
    <property type="entry name" value="CheY-like"/>
    <property type="match status" value="1"/>
</dbReference>
<comment type="catalytic activity">
    <reaction evidence="1">
        <text>ATP + protein L-histidine = ADP + protein N-phospho-L-histidine.</text>
        <dbReference type="EC" id="2.7.13.3"/>
    </reaction>
</comment>
<reference evidence="14 15" key="1">
    <citation type="submission" date="2016-10" db="EMBL/GenBank/DDBJ databases">
        <title>Arsenicibacter rosenii gen. nov., sp. nov., an efficient arsenic-methylating bacterium isolated from an arsenic-contaminated paddy soil.</title>
        <authorList>
            <person name="Huang K."/>
        </authorList>
    </citation>
    <scope>NUCLEOTIDE SEQUENCE [LARGE SCALE GENOMIC DNA]</scope>
    <source>
        <strain evidence="14 15">SM-1</strain>
    </source>
</reference>
<evidence type="ECO:0000256" key="2">
    <source>
        <dbReference type="ARBA" id="ARBA00012438"/>
    </source>
</evidence>
<dbReference type="InterPro" id="IPR003594">
    <property type="entry name" value="HATPase_dom"/>
</dbReference>
<dbReference type="InterPro" id="IPR029016">
    <property type="entry name" value="GAF-like_dom_sf"/>
</dbReference>
<evidence type="ECO:0000256" key="8">
    <source>
        <dbReference type="ARBA" id="ARBA00023012"/>
    </source>
</evidence>
<dbReference type="InterPro" id="IPR000700">
    <property type="entry name" value="PAS-assoc_C"/>
</dbReference>
<protein>
    <recommendedName>
        <fullName evidence="2">histidine kinase</fullName>
        <ecNumber evidence="2">2.7.13.3</ecNumber>
    </recommendedName>
</protein>
<evidence type="ECO:0000256" key="3">
    <source>
        <dbReference type="ARBA" id="ARBA00022553"/>
    </source>
</evidence>
<evidence type="ECO:0000256" key="7">
    <source>
        <dbReference type="ARBA" id="ARBA00022840"/>
    </source>
</evidence>
<dbReference type="NCBIfam" id="TIGR00229">
    <property type="entry name" value="sensory_box"/>
    <property type="match status" value="2"/>
</dbReference>
<dbReference type="Pfam" id="PF08448">
    <property type="entry name" value="PAS_4"/>
    <property type="match status" value="2"/>
</dbReference>
<evidence type="ECO:0000313" key="14">
    <source>
        <dbReference type="EMBL" id="OIN59184.1"/>
    </source>
</evidence>
<dbReference type="InterPro" id="IPR011006">
    <property type="entry name" value="CheY-like_superfamily"/>
</dbReference>
<dbReference type="GO" id="GO:0000155">
    <property type="term" value="F:phosphorelay sensor kinase activity"/>
    <property type="evidence" value="ECO:0007669"/>
    <property type="project" value="InterPro"/>
</dbReference>
<evidence type="ECO:0000256" key="1">
    <source>
        <dbReference type="ARBA" id="ARBA00000085"/>
    </source>
</evidence>
<dbReference type="Pfam" id="PF02518">
    <property type="entry name" value="HATPase_c"/>
    <property type="match status" value="2"/>
</dbReference>
<dbReference type="PROSITE" id="PS50110">
    <property type="entry name" value="RESPONSE_REGULATORY"/>
    <property type="match status" value="1"/>
</dbReference>
<dbReference type="InterPro" id="IPR036097">
    <property type="entry name" value="HisK_dim/P_sf"/>
</dbReference>
<dbReference type="InterPro" id="IPR035965">
    <property type="entry name" value="PAS-like_dom_sf"/>
</dbReference>
<keyword evidence="4" id="KW-0808">Transferase</keyword>
<dbReference type="OrthoDB" id="9766459at2"/>
<dbReference type="Pfam" id="PF00072">
    <property type="entry name" value="Response_reg"/>
    <property type="match status" value="1"/>
</dbReference>
<dbReference type="Gene3D" id="3.30.450.40">
    <property type="match status" value="1"/>
</dbReference>
<sequence length="1274" mass="142915">MVHKGQPIPEFLQGGGETGQLIRAIDWSLTPLGPVDEWPQSLKTCIRIILTSSQPMFVWWGDQLINLYNDPYRSILGGKHPEALGQPASVVWHEIWDAAGSRAGRVMRENVGTYDEALLLIMERNGYPEETYYTFSYSPVPGDHGGTHGIICANTDETERIINERHIRTLKDIGNAILDNQSIEEVYEATMLALQKNPQDFPFAVLYQLDYEQQTATLVGNTDPASASTLAIPQVALQDNTPTAMLLREAWPSAGTATLTDLNGWFTGLPTGSWSQPPVKALLQPVLLSNTGQPLTVLIVGLNPYRLLDERYLGFFKLIADQIGTGITNVRAYEEERRRTEALMELDRAKTTFFSNISHEFRTPLTLMLGQLEELLNEPDSTLNFVERNRIESSHRNAMRLLRLVNSLLDFSRLEAKRTQARFFPTDLGQITADLASSFQSLVDQVGLQLHISCNLNGLDVYVDRDMWEKIVLNLLSNAFKYTLQGSISVSLTNEGEHIVLRVSDTGVGIPAGEIPRMFDRFHRIANSTGRTHEGTGIGLSLVHELVGLHHGMISVDSELGKGSTFTVKLLHGKNHLPPDQVSDIRDTQYESIIPDLFVKEALSLSDTSRIADSEPQPEMQPAVASSEKTTARVLIVDDNPDMRAYIRRLTMREFDVETAQNGQEALTIVQQHQPDLIVSDIMMPVLDGIGLLRALKNNPETAAIPVIFLSARAGEEARIEGYDIGADDYLVKPFSAKELLARIRSQIKLSRIRKQNSAHLQSLFLQAPVGIGLYRGRECRIELANDIMLRYWGRTREEVINKPLFDALPEVKGQPFEAIVKNVFDTGVPFIANEIPATLLNNGLLKTIYVKLIFTPLREEDGTISGIMGLAHDITDMVLARQQAQHSADELERKVQERTWEILRKNEELVIQKEFVETIFDASAHVIAVLDTELNFTAVNRKFEQLYKHDRNQVLGRGYLEVFPAARGSKAHQDSLDALAGHYRHNTITYSTVINGFFENYFIPLRKKDEIYGVLILSHDVTELVEATQKIERTNKELVQINHELEQFAYIASHDLQEPLRKIQTFADLLAFNLTDSEMAGHYLGKITSSAQRMAQLIKAVLDYSRLSKKDELFTEVDLNVILDHILIDLELLIEQKNVAIQRTVLPTVKGIPLQLSQLFTNLITNAIKFSDQTPAISVWAENVPLNELKQLNRLSPDRPFIKVMVQDNGIGFDAKYAEQIFTIFHRLHDRSTYVGTGIGLAMCKKIAENHKGTILATAQAGSGATFSVYLPL</sequence>
<keyword evidence="7" id="KW-0067">ATP-binding</keyword>
<evidence type="ECO:0000256" key="6">
    <source>
        <dbReference type="ARBA" id="ARBA00022777"/>
    </source>
</evidence>
<dbReference type="SUPFAM" id="SSF55785">
    <property type="entry name" value="PYP-like sensor domain (PAS domain)"/>
    <property type="match status" value="3"/>
</dbReference>
<keyword evidence="10" id="KW-0175">Coiled coil</keyword>
<dbReference type="PANTHER" id="PTHR43547">
    <property type="entry name" value="TWO-COMPONENT HISTIDINE KINASE"/>
    <property type="match status" value="1"/>
</dbReference>
<feature type="domain" description="Histidine kinase" evidence="11">
    <location>
        <begin position="1052"/>
        <end position="1274"/>
    </location>
</feature>
<dbReference type="Gene3D" id="3.40.50.2300">
    <property type="match status" value="1"/>
</dbReference>
<dbReference type="SUPFAM" id="SSF55781">
    <property type="entry name" value="GAF domain-like"/>
    <property type="match status" value="1"/>
</dbReference>
<feature type="domain" description="Response regulatory" evidence="12">
    <location>
        <begin position="633"/>
        <end position="748"/>
    </location>
</feature>